<dbReference type="RefSeq" id="WP_160373943.1">
    <property type="nucleotide sequence ID" value="NZ_WSTB01000003.1"/>
</dbReference>
<comment type="caution">
    <text evidence="1">The sequence shown here is derived from an EMBL/GenBank/DDBJ whole genome shotgun (WGS) entry which is preliminary data.</text>
</comment>
<sequence>MKKIIRFWRCIFATFSSYWVHICNITNSVDAAKFKIQFADDTPDEIVEGIIFIVQDGNLPESLAFQCPCGCKAKIILNLLPDASPKWSYIIDKKGLIDIYPSIWRKIGCKSHFFVRKSDVNWI</sequence>
<dbReference type="InterPro" id="IPR045384">
    <property type="entry name" value="DUF6527"/>
</dbReference>
<protein>
    <submittedName>
        <fullName evidence="1">Uncharacterized protein</fullName>
    </submittedName>
</protein>
<dbReference type="Proteomes" id="UP000471501">
    <property type="component" value="Unassembled WGS sequence"/>
</dbReference>
<dbReference type="Pfam" id="PF20137">
    <property type="entry name" value="BubE"/>
    <property type="match status" value="1"/>
</dbReference>
<evidence type="ECO:0000313" key="1">
    <source>
        <dbReference type="EMBL" id="MWB94019.1"/>
    </source>
</evidence>
<organism evidence="1 2">
    <name type="scientific">Flavobacterium hydrocarbonoxydans</name>
    <dbReference type="NCBI Taxonomy" id="2683249"/>
    <lineage>
        <taxon>Bacteria</taxon>
        <taxon>Pseudomonadati</taxon>
        <taxon>Bacteroidota</taxon>
        <taxon>Flavobacteriia</taxon>
        <taxon>Flavobacteriales</taxon>
        <taxon>Flavobacteriaceae</taxon>
        <taxon>Flavobacterium</taxon>
    </lineage>
</organism>
<keyword evidence="2" id="KW-1185">Reference proteome</keyword>
<name>A0A6I4NQQ9_9FLAO</name>
<dbReference type="AlphaFoldDB" id="A0A6I4NQQ9"/>
<proteinExistence type="predicted"/>
<gene>
    <name evidence="1" type="ORF">GON26_06570</name>
</gene>
<reference evidence="1 2" key="1">
    <citation type="submission" date="2019-12" db="EMBL/GenBank/DDBJ databases">
        <authorList>
            <person name="Kim Y.S."/>
        </authorList>
    </citation>
    <scope>NUCLEOTIDE SEQUENCE [LARGE SCALE GENOMIC DNA]</scope>
    <source>
        <strain evidence="1 2">GA093</strain>
    </source>
</reference>
<evidence type="ECO:0000313" key="2">
    <source>
        <dbReference type="Proteomes" id="UP000471501"/>
    </source>
</evidence>
<dbReference type="EMBL" id="WSTB01000003">
    <property type="protein sequence ID" value="MWB94019.1"/>
    <property type="molecule type" value="Genomic_DNA"/>
</dbReference>
<accession>A0A6I4NQQ9</accession>